<name>A0ABW3TBE1_9RHOB</name>
<proteinExistence type="predicted"/>
<dbReference type="Gene3D" id="1.10.760.10">
    <property type="entry name" value="Cytochrome c-like domain"/>
    <property type="match status" value="1"/>
</dbReference>
<keyword evidence="8" id="KW-1185">Reference proteome</keyword>
<dbReference type="InterPro" id="IPR009056">
    <property type="entry name" value="Cyt_c-like_dom"/>
</dbReference>
<dbReference type="SUPFAM" id="SSF46626">
    <property type="entry name" value="Cytochrome c"/>
    <property type="match status" value="1"/>
</dbReference>
<comment type="caution">
    <text evidence="7">The sequence shown here is derived from an EMBL/GenBank/DDBJ whole genome shotgun (WGS) entry which is preliminary data.</text>
</comment>
<dbReference type="PANTHER" id="PTHR35008">
    <property type="entry name" value="BLL4482 PROTEIN-RELATED"/>
    <property type="match status" value="1"/>
</dbReference>
<dbReference type="PANTHER" id="PTHR35008:SF4">
    <property type="entry name" value="BLL4482 PROTEIN"/>
    <property type="match status" value="1"/>
</dbReference>
<feature type="signal peptide" evidence="5">
    <location>
        <begin position="1"/>
        <end position="20"/>
    </location>
</feature>
<dbReference type="InterPro" id="IPR036909">
    <property type="entry name" value="Cyt_c-like_dom_sf"/>
</dbReference>
<dbReference type="RefSeq" id="WP_380789933.1">
    <property type="nucleotide sequence ID" value="NZ_JBHTKR010000003.1"/>
</dbReference>
<evidence type="ECO:0000256" key="3">
    <source>
        <dbReference type="ARBA" id="ARBA00023004"/>
    </source>
</evidence>
<accession>A0ABW3TBE1</accession>
<evidence type="ECO:0000259" key="6">
    <source>
        <dbReference type="PROSITE" id="PS51007"/>
    </source>
</evidence>
<evidence type="ECO:0000256" key="4">
    <source>
        <dbReference type="PROSITE-ProRule" id="PRU00433"/>
    </source>
</evidence>
<feature type="domain" description="Cytochrome c" evidence="6">
    <location>
        <begin position="33"/>
        <end position="131"/>
    </location>
</feature>
<dbReference type="PROSITE" id="PS51007">
    <property type="entry name" value="CYTC"/>
    <property type="match status" value="1"/>
</dbReference>
<protein>
    <submittedName>
        <fullName evidence="7">C-type cytochrome</fullName>
    </submittedName>
</protein>
<keyword evidence="3 4" id="KW-0408">Iron</keyword>
<keyword evidence="2 4" id="KW-0479">Metal-binding</keyword>
<keyword evidence="5" id="KW-0732">Signal</keyword>
<feature type="chain" id="PRO_5046086829" evidence="5">
    <location>
        <begin position="21"/>
        <end position="149"/>
    </location>
</feature>
<gene>
    <name evidence="7" type="ORF">ACFQ3C_07185</name>
</gene>
<dbReference type="EMBL" id="JBHTKR010000003">
    <property type="protein sequence ID" value="MFD1194449.1"/>
    <property type="molecule type" value="Genomic_DNA"/>
</dbReference>
<organism evidence="7 8">
    <name type="scientific">Seohaeicola saemankumensis</name>
    <dbReference type="NCBI Taxonomy" id="481181"/>
    <lineage>
        <taxon>Bacteria</taxon>
        <taxon>Pseudomonadati</taxon>
        <taxon>Pseudomonadota</taxon>
        <taxon>Alphaproteobacteria</taxon>
        <taxon>Rhodobacterales</taxon>
        <taxon>Roseobacteraceae</taxon>
        <taxon>Seohaeicola</taxon>
    </lineage>
</organism>
<evidence type="ECO:0000256" key="2">
    <source>
        <dbReference type="ARBA" id="ARBA00022723"/>
    </source>
</evidence>
<keyword evidence="1 4" id="KW-0349">Heme</keyword>
<sequence>MRMRILAVIALAPVAQPLSAAEQAGFLPWRDPAAVAQGQQIYGEYCAACHGAGLEGQADWQVRDEDGYLPAPPHDPSGHTWHHPDQQLFDITKYGIEAMVGGGYRSHMSGFADVLTDAEIAATLAYIKSTWPPRVIEIHDQINARAAVK</sequence>
<evidence type="ECO:0000256" key="1">
    <source>
        <dbReference type="ARBA" id="ARBA00022617"/>
    </source>
</evidence>
<evidence type="ECO:0000313" key="8">
    <source>
        <dbReference type="Proteomes" id="UP001597151"/>
    </source>
</evidence>
<dbReference type="InterPro" id="IPR051459">
    <property type="entry name" value="Cytochrome_c-type_DH"/>
</dbReference>
<evidence type="ECO:0000313" key="7">
    <source>
        <dbReference type="EMBL" id="MFD1194449.1"/>
    </source>
</evidence>
<dbReference type="Proteomes" id="UP001597151">
    <property type="component" value="Unassembled WGS sequence"/>
</dbReference>
<dbReference type="Pfam" id="PF00034">
    <property type="entry name" value="Cytochrom_C"/>
    <property type="match status" value="1"/>
</dbReference>
<reference evidence="8" key="1">
    <citation type="journal article" date="2019" name="Int. J. Syst. Evol. Microbiol.">
        <title>The Global Catalogue of Microorganisms (GCM) 10K type strain sequencing project: providing services to taxonomists for standard genome sequencing and annotation.</title>
        <authorList>
            <consortium name="The Broad Institute Genomics Platform"/>
            <consortium name="The Broad Institute Genome Sequencing Center for Infectious Disease"/>
            <person name="Wu L."/>
            <person name="Ma J."/>
        </authorList>
    </citation>
    <scope>NUCLEOTIDE SEQUENCE [LARGE SCALE GENOMIC DNA]</scope>
    <source>
        <strain evidence="8">CCUG 55328</strain>
    </source>
</reference>
<evidence type="ECO:0000256" key="5">
    <source>
        <dbReference type="SAM" id="SignalP"/>
    </source>
</evidence>